<proteinExistence type="predicted"/>
<evidence type="ECO:0000313" key="4">
    <source>
        <dbReference type="Proteomes" id="UP000887577"/>
    </source>
</evidence>
<keyword evidence="1" id="KW-0863">Zinc-finger</keyword>
<evidence type="ECO:0000259" key="3">
    <source>
        <dbReference type="PROSITE" id="PS50966"/>
    </source>
</evidence>
<dbReference type="WBParaSite" id="PSU_v2.g15128.t1">
    <property type="protein sequence ID" value="PSU_v2.g15128.t1"/>
    <property type="gene ID" value="PSU_v2.g15128"/>
</dbReference>
<dbReference type="Proteomes" id="UP000887577">
    <property type="component" value="Unplaced"/>
</dbReference>
<reference evidence="5" key="1">
    <citation type="submission" date="2022-11" db="UniProtKB">
        <authorList>
            <consortium name="WormBaseParasite"/>
        </authorList>
    </citation>
    <scope>IDENTIFICATION</scope>
</reference>
<protein>
    <submittedName>
        <fullName evidence="5">SWIM-type domain-containing protein</fullName>
    </submittedName>
</protein>
<keyword evidence="1" id="KW-0862">Zinc</keyword>
<organism evidence="4 5">
    <name type="scientific">Panagrolaimus superbus</name>
    <dbReference type="NCBI Taxonomy" id="310955"/>
    <lineage>
        <taxon>Eukaryota</taxon>
        <taxon>Metazoa</taxon>
        <taxon>Ecdysozoa</taxon>
        <taxon>Nematoda</taxon>
        <taxon>Chromadorea</taxon>
        <taxon>Rhabditida</taxon>
        <taxon>Tylenchina</taxon>
        <taxon>Panagrolaimomorpha</taxon>
        <taxon>Panagrolaimoidea</taxon>
        <taxon>Panagrolaimidae</taxon>
        <taxon>Panagrolaimus</taxon>
    </lineage>
</organism>
<feature type="domain" description="SWIM-type" evidence="3">
    <location>
        <begin position="42"/>
        <end position="78"/>
    </location>
</feature>
<dbReference type="InterPro" id="IPR007527">
    <property type="entry name" value="Znf_SWIM"/>
</dbReference>
<name>A0A914YCD0_9BILA</name>
<dbReference type="GO" id="GO:0008270">
    <property type="term" value="F:zinc ion binding"/>
    <property type="evidence" value="ECO:0007669"/>
    <property type="project" value="UniProtKB-KW"/>
</dbReference>
<dbReference type="AlphaFoldDB" id="A0A914YCD0"/>
<evidence type="ECO:0000256" key="2">
    <source>
        <dbReference type="SAM" id="MobiDB-lite"/>
    </source>
</evidence>
<evidence type="ECO:0000256" key="1">
    <source>
        <dbReference type="PROSITE-ProRule" id="PRU00325"/>
    </source>
</evidence>
<keyword evidence="4" id="KW-1185">Reference proteome</keyword>
<feature type="compositionally biased region" description="Basic and acidic residues" evidence="2">
    <location>
        <begin position="124"/>
        <end position="133"/>
    </location>
</feature>
<evidence type="ECO:0000313" key="5">
    <source>
        <dbReference type="WBParaSite" id="PSU_v2.g15128.t1"/>
    </source>
</evidence>
<accession>A0A914YCD0</accession>
<dbReference type="PROSITE" id="PS50966">
    <property type="entry name" value="ZF_SWIM"/>
    <property type="match status" value="1"/>
</dbReference>
<keyword evidence="1" id="KW-0479">Metal-binding</keyword>
<feature type="region of interest" description="Disordered" evidence="2">
    <location>
        <begin position="110"/>
        <end position="155"/>
    </location>
</feature>
<sequence>MKAIKEKLELKAIELSEECLFDVKGAVRGVIEKDPRKKVEKFALLVDLKQVPIFCGCGYIDKGQLYCEHLLAACYATDSFDVLIAQENFFNVETAREAQKRLYHSNMGTKKNETRRRGSSLSRQHAEHAVECHPRKRNYSESDESPGAHLPIVKRTRRDDFTDEVMILNHVTPPLANRTKAKVRRTVIKEGNRSILPPLLQPTTPYSRNALIPEEPPHRKYIREHEKIMLPVAAHFF</sequence>
<dbReference type="Pfam" id="PF04434">
    <property type="entry name" value="SWIM"/>
    <property type="match status" value="1"/>
</dbReference>